<accession>A0ACB9EFL3</accession>
<protein>
    <submittedName>
        <fullName evidence="1">Uncharacterized protein</fullName>
    </submittedName>
</protein>
<sequence>MAEIEGAHNLIRVRKKSERIALRTSFSNYKNTMDTAVDVEAEEQRKLEEIAKKVVAIEAKSSRKRKKDQCSTTTKGKDPMVYCHTGEVQNPKSNTQPDTDQHGLEEIMRDVSSDSDFADQPTLQNGDDVGKGRVTEKKRREPRIRKLREQGLHNSHLVCEQEHH</sequence>
<evidence type="ECO:0000313" key="1">
    <source>
        <dbReference type="EMBL" id="KAI3757607.1"/>
    </source>
</evidence>
<organism evidence="1 2">
    <name type="scientific">Arctium lappa</name>
    <name type="common">Greater burdock</name>
    <name type="synonym">Lappa major</name>
    <dbReference type="NCBI Taxonomy" id="4217"/>
    <lineage>
        <taxon>Eukaryota</taxon>
        <taxon>Viridiplantae</taxon>
        <taxon>Streptophyta</taxon>
        <taxon>Embryophyta</taxon>
        <taxon>Tracheophyta</taxon>
        <taxon>Spermatophyta</taxon>
        <taxon>Magnoliopsida</taxon>
        <taxon>eudicotyledons</taxon>
        <taxon>Gunneridae</taxon>
        <taxon>Pentapetalae</taxon>
        <taxon>asterids</taxon>
        <taxon>campanulids</taxon>
        <taxon>Asterales</taxon>
        <taxon>Asteraceae</taxon>
        <taxon>Carduoideae</taxon>
        <taxon>Cardueae</taxon>
        <taxon>Arctiinae</taxon>
        <taxon>Arctium</taxon>
    </lineage>
</organism>
<evidence type="ECO:0000313" key="2">
    <source>
        <dbReference type="Proteomes" id="UP001055879"/>
    </source>
</evidence>
<reference evidence="2" key="1">
    <citation type="journal article" date="2022" name="Mol. Ecol. Resour.">
        <title>The genomes of chicory, endive, great burdock and yacon provide insights into Asteraceae palaeo-polyploidization history and plant inulin production.</title>
        <authorList>
            <person name="Fan W."/>
            <person name="Wang S."/>
            <person name="Wang H."/>
            <person name="Wang A."/>
            <person name="Jiang F."/>
            <person name="Liu H."/>
            <person name="Zhao H."/>
            <person name="Xu D."/>
            <person name="Zhang Y."/>
        </authorList>
    </citation>
    <scope>NUCLEOTIDE SEQUENCE [LARGE SCALE GENOMIC DNA]</scope>
    <source>
        <strain evidence="2">cv. Niubang</strain>
    </source>
</reference>
<reference evidence="1 2" key="2">
    <citation type="journal article" date="2022" name="Mol. Ecol. Resour.">
        <title>The genomes of chicory, endive, great burdock and yacon provide insights into Asteraceae paleo-polyploidization history and plant inulin production.</title>
        <authorList>
            <person name="Fan W."/>
            <person name="Wang S."/>
            <person name="Wang H."/>
            <person name="Wang A."/>
            <person name="Jiang F."/>
            <person name="Liu H."/>
            <person name="Zhao H."/>
            <person name="Xu D."/>
            <person name="Zhang Y."/>
        </authorList>
    </citation>
    <scope>NUCLEOTIDE SEQUENCE [LARGE SCALE GENOMIC DNA]</scope>
    <source>
        <strain evidence="2">cv. Niubang</strain>
    </source>
</reference>
<proteinExistence type="predicted"/>
<dbReference type="Proteomes" id="UP001055879">
    <property type="component" value="Linkage Group LG02"/>
</dbReference>
<dbReference type="EMBL" id="CM042048">
    <property type="protein sequence ID" value="KAI3757607.1"/>
    <property type="molecule type" value="Genomic_DNA"/>
</dbReference>
<comment type="caution">
    <text evidence="1">The sequence shown here is derived from an EMBL/GenBank/DDBJ whole genome shotgun (WGS) entry which is preliminary data.</text>
</comment>
<name>A0ACB9EFL3_ARCLA</name>
<gene>
    <name evidence="1" type="ORF">L6452_05149</name>
</gene>
<keyword evidence="2" id="KW-1185">Reference proteome</keyword>